<evidence type="ECO:0000313" key="4">
    <source>
        <dbReference type="Proteomes" id="UP001328107"/>
    </source>
</evidence>
<dbReference type="SUPFAM" id="SSF81321">
    <property type="entry name" value="Family A G protein-coupled receptor-like"/>
    <property type="match status" value="1"/>
</dbReference>
<keyword evidence="1" id="KW-1133">Transmembrane helix</keyword>
<name>A0AAN4ZB62_9BILA</name>
<dbReference type="CDD" id="cd00637">
    <property type="entry name" value="7tm_classA_rhodopsin-like"/>
    <property type="match status" value="1"/>
</dbReference>
<keyword evidence="4" id="KW-1185">Reference proteome</keyword>
<dbReference type="PANTHER" id="PTHR23017">
    <property type="entry name" value="SERPENTINE RECEPTOR, CLASS X"/>
    <property type="match status" value="1"/>
</dbReference>
<sequence length="257" mass="28575">MLSNHDHISSLEYSYRSTLTNIVVANLLFSVVFILVQEPAAYGLFPEFYRSQSPWLGKVQVMQAVPLTLATGIFHVIIAINRVRALTHPLGHTKVFSQICVRRIIISVWAVTILECVPLIYPFKCSYYKFVSPIRTEGIGLVVLGVLPNLIYQGIAMGVGGLLEVIAISLYLFIGLRINKLKKLPKSVTSATVSAVLISTGGFAIVLVVLPDILAARIFGKAIWSDEMFYGLFKLANAYNNAVTPWVMFTYYKNVRN</sequence>
<dbReference type="InterPro" id="IPR019430">
    <property type="entry name" value="7TM_GPCR_serpentine_rcpt_Srx"/>
</dbReference>
<comment type="caution">
    <text evidence="3">The sequence shown here is derived from an EMBL/GenBank/DDBJ whole genome shotgun (WGS) entry which is preliminary data.</text>
</comment>
<feature type="transmembrane region" description="Helical" evidence="1">
    <location>
        <begin position="21"/>
        <end position="44"/>
    </location>
</feature>
<feature type="domain" description="7TM GPCR serpentine receptor class x (Srx)" evidence="2">
    <location>
        <begin position="13"/>
        <end position="128"/>
    </location>
</feature>
<feature type="transmembrane region" description="Helical" evidence="1">
    <location>
        <begin position="64"/>
        <end position="83"/>
    </location>
</feature>
<gene>
    <name evidence="3" type="ORF">PMAYCL1PPCAC_08167</name>
</gene>
<protein>
    <recommendedName>
        <fullName evidence="2">7TM GPCR serpentine receptor class x (Srx) domain-containing protein</fullName>
    </recommendedName>
</protein>
<dbReference type="Proteomes" id="UP001328107">
    <property type="component" value="Unassembled WGS sequence"/>
</dbReference>
<evidence type="ECO:0000259" key="2">
    <source>
        <dbReference type="Pfam" id="PF10328"/>
    </source>
</evidence>
<evidence type="ECO:0000256" key="1">
    <source>
        <dbReference type="SAM" id="Phobius"/>
    </source>
</evidence>
<feature type="transmembrane region" description="Helical" evidence="1">
    <location>
        <begin position="150"/>
        <end position="176"/>
    </location>
</feature>
<keyword evidence="1" id="KW-0812">Transmembrane</keyword>
<dbReference type="Pfam" id="PF10328">
    <property type="entry name" value="7TM_GPCR_Srx"/>
    <property type="match status" value="1"/>
</dbReference>
<dbReference type="PANTHER" id="PTHR23017:SF3">
    <property type="entry name" value="G-PROTEIN COUPLED RECEPTORS FAMILY 1 PROFILE DOMAIN-CONTAINING PROTEIN"/>
    <property type="match status" value="1"/>
</dbReference>
<evidence type="ECO:0000313" key="3">
    <source>
        <dbReference type="EMBL" id="GMR37972.1"/>
    </source>
</evidence>
<feature type="transmembrane region" description="Helical" evidence="1">
    <location>
        <begin position="230"/>
        <end position="252"/>
    </location>
</feature>
<keyword evidence="1" id="KW-0472">Membrane</keyword>
<dbReference type="Gene3D" id="1.20.1070.10">
    <property type="entry name" value="Rhodopsin 7-helix transmembrane proteins"/>
    <property type="match status" value="1"/>
</dbReference>
<dbReference type="AlphaFoldDB" id="A0AAN4ZB62"/>
<feature type="non-terminal residue" evidence="3">
    <location>
        <position position="257"/>
    </location>
</feature>
<proteinExistence type="predicted"/>
<dbReference type="EMBL" id="BTRK01000002">
    <property type="protein sequence ID" value="GMR37972.1"/>
    <property type="molecule type" value="Genomic_DNA"/>
</dbReference>
<organism evidence="3 4">
    <name type="scientific">Pristionchus mayeri</name>
    <dbReference type="NCBI Taxonomy" id="1317129"/>
    <lineage>
        <taxon>Eukaryota</taxon>
        <taxon>Metazoa</taxon>
        <taxon>Ecdysozoa</taxon>
        <taxon>Nematoda</taxon>
        <taxon>Chromadorea</taxon>
        <taxon>Rhabditida</taxon>
        <taxon>Rhabditina</taxon>
        <taxon>Diplogasteromorpha</taxon>
        <taxon>Diplogasteroidea</taxon>
        <taxon>Neodiplogasteridae</taxon>
        <taxon>Pristionchus</taxon>
    </lineage>
</organism>
<feature type="transmembrane region" description="Helical" evidence="1">
    <location>
        <begin position="104"/>
        <end position="123"/>
    </location>
</feature>
<reference evidence="4" key="1">
    <citation type="submission" date="2022-10" db="EMBL/GenBank/DDBJ databases">
        <title>Genome assembly of Pristionchus species.</title>
        <authorList>
            <person name="Yoshida K."/>
            <person name="Sommer R.J."/>
        </authorList>
    </citation>
    <scope>NUCLEOTIDE SEQUENCE [LARGE SCALE GENOMIC DNA]</scope>
    <source>
        <strain evidence="4">RS5460</strain>
    </source>
</reference>
<feature type="transmembrane region" description="Helical" evidence="1">
    <location>
        <begin position="188"/>
        <end position="210"/>
    </location>
</feature>
<accession>A0AAN4ZB62</accession>